<keyword evidence="1" id="KW-0812">Transmembrane</keyword>
<feature type="transmembrane region" description="Helical" evidence="1">
    <location>
        <begin position="143"/>
        <end position="165"/>
    </location>
</feature>
<feature type="transmembrane region" description="Helical" evidence="1">
    <location>
        <begin position="72"/>
        <end position="92"/>
    </location>
</feature>
<dbReference type="EMBL" id="QWGR01000010">
    <property type="protein sequence ID" value="RIJ46972.1"/>
    <property type="molecule type" value="Genomic_DNA"/>
</dbReference>
<evidence type="ECO:0000259" key="2">
    <source>
        <dbReference type="PROSITE" id="PS50930"/>
    </source>
</evidence>
<dbReference type="PANTHER" id="PTHR37299">
    <property type="entry name" value="TRANSCRIPTIONAL REGULATOR-RELATED"/>
    <property type="match status" value="1"/>
</dbReference>
<name>A0A399SWB2_9BACT</name>
<keyword evidence="1" id="KW-0472">Membrane</keyword>
<dbReference type="PROSITE" id="PS50930">
    <property type="entry name" value="HTH_LYTTR"/>
    <property type="match status" value="1"/>
</dbReference>
<dbReference type="AlphaFoldDB" id="A0A399SWB2"/>
<proteinExistence type="predicted"/>
<keyword evidence="1" id="KW-1133">Transmembrane helix</keyword>
<dbReference type="Proteomes" id="UP000265926">
    <property type="component" value="Unassembled WGS sequence"/>
</dbReference>
<organism evidence="3 4">
    <name type="scientific">Maribellus luteus</name>
    <dbReference type="NCBI Taxonomy" id="2305463"/>
    <lineage>
        <taxon>Bacteria</taxon>
        <taxon>Pseudomonadati</taxon>
        <taxon>Bacteroidota</taxon>
        <taxon>Bacteroidia</taxon>
        <taxon>Marinilabiliales</taxon>
        <taxon>Prolixibacteraceae</taxon>
        <taxon>Maribellus</taxon>
    </lineage>
</organism>
<dbReference type="InterPro" id="IPR046947">
    <property type="entry name" value="LytR-like"/>
</dbReference>
<dbReference type="Pfam" id="PF04397">
    <property type="entry name" value="LytTR"/>
    <property type="match status" value="1"/>
</dbReference>
<dbReference type="Gene3D" id="2.40.50.1020">
    <property type="entry name" value="LytTr DNA-binding domain"/>
    <property type="match status" value="1"/>
</dbReference>
<dbReference type="OrthoDB" id="1118393at2"/>
<reference evidence="3 4" key="1">
    <citation type="submission" date="2018-08" db="EMBL/GenBank/DDBJ databases">
        <title>Pallidiluteibacterium maritimus gen. nov., sp. nov., isolated from coastal sediment.</title>
        <authorList>
            <person name="Zhou L.Y."/>
        </authorList>
    </citation>
    <scope>NUCLEOTIDE SEQUENCE [LARGE SCALE GENOMIC DNA]</scope>
    <source>
        <strain evidence="3 4">XSD2</strain>
    </source>
</reference>
<dbReference type="GO" id="GO:0003677">
    <property type="term" value="F:DNA binding"/>
    <property type="evidence" value="ECO:0007669"/>
    <property type="project" value="InterPro"/>
</dbReference>
<sequence>MKIFFYFYPSLFCRTYFMGLAFVPINFLNNRFTLLDQKSDRYLLILICLVFSVLYINVFVPFNINRWFSDSGFIQFLRLSSYGLIVSLVLLFTQFPLRKLFKASSFTIKSYSLWLLIEVLLISLVYIFLYGNPLGNFFNDFVFSLKYTLLGILLPYSFSLLIIFYKNQRAEIRSLKEEINKPGIKEMLVFKDEYDRIKFSVRTPDVLFLEATDNYISVHYYAEGKVQRQLLRNSLKRVEEMLAKNKVVRCHRSFIVNWNQIEMVQLKGKKLQIKLRHCDKIIPVSEKYSPLFLEFLSQQESV</sequence>
<dbReference type="GO" id="GO:0000156">
    <property type="term" value="F:phosphorelay response regulator activity"/>
    <property type="evidence" value="ECO:0007669"/>
    <property type="project" value="InterPro"/>
</dbReference>
<evidence type="ECO:0000313" key="4">
    <source>
        <dbReference type="Proteomes" id="UP000265926"/>
    </source>
</evidence>
<comment type="caution">
    <text evidence="3">The sequence shown here is derived from an EMBL/GenBank/DDBJ whole genome shotgun (WGS) entry which is preliminary data.</text>
</comment>
<accession>A0A399SWB2</accession>
<evidence type="ECO:0000313" key="3">
    <source>
        <dbReference type="EMBL" id="RIJ46972.1"/>
    </source>
</evidence>
<gene>
    <name evidence="3" type="ORF">D1614_16175</name>
</gene>
<dbReference type="InterPro" id="IPR007492">
    <property type="entry name" value="LytTR_DNA-bd_dom"/>
</dbReference>
<feature type="domain" description="HTH LytTR-type" evidence="2">
    <location>
        <begin position="199"/>
        <end position="298"/>
    </location>
</feature>
<evidence type="ECO:0000256" key="1">
    <source>
        <dbReference type="SAM" id="Phobius"/>
    </source>
</evidence>
<feature type="transmembrane region" description="Helical" evidence="1">
    <location>
        <begin position="113"/>
        <end position="131"/>
    </location>
</feature>
<protein>
    <recommendedName>
        <fullName evidence="2">HTH LytTR-type domain-containing protein</fullName>
    </recommendedName>
</protein>
<dbReference type="SMART" id="SM00850">
    <property type="entry name" value="LytTR"/>
    <property type="match status" value="1"/>
</dbReference>
<feature type="transmembrane region" description="Helical" evidence="1">
    <location>
        <begin position="6"/>
        <end position="29"/>
    </location>
</feature>
<feature type="transmembrane region" description="Helical" evidence="1">
    <location>
        <begin position="41"/>
        <end position="60"/>
    </location>
</feature>
<keyword evidence="4" id="KW-1185">Reference proteome</keyword>
<dbReference type="PANTHER" id="PTHR37299:SF1">
    <property type="entry name" value="STAGE 0 SPORULATION PROTEIN A HOMOLOG"/>
    <property type="match status" value="1"/>
</dbReference>